<evidence type="ECO:0000313" key="1">
    <source>
        <dbReference type="EMBL" id="KAG9221722.1"/>
    </source>
</evidence>
<reference evidence="1 2" key="1">
    <citation type="journal article" date="2021" name="Appl. Environ. Microbiol.">
        <title>Genetic linkage and physical mapping for an oyster mushroom Pleurotus cornucopiae and QTL analysis for the trait cap color.</title>
        <authorList>
            <person name="Zhang Y."/>
            <person name="Gao W."/>
            <person name="Sonnenberg A."/>
            <person name="Chen Q."/>
            <person name="Zhang J."/>
            <person name="Huang C."/>
        </authorList>
    </citation>
    <scope>NUCLEOTIDE SEQUENCE [LARGE SCALE GENOMIC DNA]</scope>
    <source>
        <strain evidence="1">CCMSSC00406</strain>
    </source>
</reference>
<organism evidence="1 2">
    <name type="scientific">Pleurotus cornucopiae</name>
    <name type="common">Cornucopia mushroom</name>
    <dbReference type="NCBI Taxonomy" id="5321"/>
    <lineage>
        <taxon>Eukaryota</taxon>
        <taxon>Fungi</taxon>
        <taxon>Dikarya</taxon>
        <taxon>Basidiomycota</taxon>
        <taxon>Agaricomycotina</taxon>
        <taxon>Agaricomycetes</taxon>
        <taxon>Agaricomycetidae</taxon>
        <taxon>Agaricales</taxon>
        <taxon>Pleurotineae</taxon>
        <taxon>Pleurotaceae</taxon>
        <taxon>Pleurotus</taxon>
    </lineage>
</organism>
<dbReference type="Proteomes" id="UP000824881">
    <property type="component" value="Unassembled WGS sequence"/>
</dbReference>
<gene>
    <name evidence="1" type="ORF">CCMSSC00406_0005635</name>
</gene>
<dbReference type="EMBL" id="WQMT02000006">
    <property type="protein sequence ID" value="KAG9221722.1"/>
    <property type="molecule type" value="Genomic_DNA"/>
</dbReference>
<name>A0ACB7ITX7_PLECO</name>
<proteinExistence type="predicted"/>
<sequence length="830" mass="94230">MPNAPGGDQREPWMQFGGFYRPINDLSQPWVASPGVTTQALPSTKSALPISVRPVAVDGGNRGKKRRRKAWRFLDYFREVDESFAVYIGSPSSAKRNVSAPATESFMNDQVPLPEWKAYGYYACPRVNGVVGPAPTPEASHVDIQEMFDSLRGADGDHPERWVSGTQHPALPPRPTRWKEPNPQDPLPFPWECQLNPFLEHQLFGPMSLWFDIREDPSMLCYGTVDTMIPLSPADRMQPATHPFLTHMFINAIGDDPIQPFLWPFMVRNPKGIKCEDVYNAVYENFQEYLSQSEYDDWPQVRQVQCTQAYGARHSSRGNRESGFVEGIRRVDYLGDNIMFRGLEPNPNIDGLKAKQLHRWGLRKQLQLHDYRISGSHILRTSLLARRTYSTGQTSSGTYYVQRRWHVWLDRLCLVALVCMGGWVAKRVMLMYIGLRGMLMWPEDVREDVADFLLYLAEQDLDHAGVALQSAVFAVLHRPVAELGSNPHLKVTGLLILYARILENNDKGAFAYKVYNTAWEYLCEMRKRAPLTEPELIRMMAIAAKLGVLSDDAEVEMKWMSWAVDECRKWKQSHNGEGGDDGSASVVASEAAGREHYEDIRLPPELRPSTQLGFPRDHWNMDTIMFYHYFPQPQWDVESNPRIVFFLMGRIHERQKHPAQALSYYFEALDEPDPCAAQSGKELALTETVAKVVRKHPIAFGHTKIIAQSITDCTTSILEDWVAAGGQDLPPGTTLEDTIEKLKYSIGVITSFAIVCLACTKLFMLDGSDELVGFADELALQSHDKQRVHKMMLLLKKLLDANRELVGLFKSKVLTEIKEMEKAVKPVLKD</sequence>
<protein>
    <submittedName>
        <fullName evidence="1">Uncharacterized protein</fullName>
    </submittedName>
</protein>
<keyword evidence="2" id="KW-1185">Reference proteome</keyword>
<comment type="caution">
    <text evidence="1">The sequence shown here is derived from an EMBL/GenBank/DDBJ whole genome shotgun (WGS) entry which is preliminary data.</text>
</comment>
<accession>A0ACB7ITX7</accession>
<evidence type="ECO:0000313" key="2">
    <source>
        <dbReference type="Proteomes" id="UP000824881"/>
    </source>
</evidence>